<evidence type="ECO:0000256" key="1">
    <source>
        <dbReference type="ARBA" id="ARBA00004162"/>
    </source>
</evidence>
<evidence type="ECO:0000256" key="23">
    <source>
        <dbReference type="SAM" id="SignalP"/>
    </source>
</evidence>
<dbReference type="SMART" id="SM00220">
    <property type="entry name" value="S_TKc"/>
    <property type="match status" value="4"/>
</dbReference>
<dbReference type="FunFam" id="3.80.10.10:FF:001380">
    <property type="entry name" value="Os05g0256100 protein"/>
    <property type="match status" value="1"/>
</dbReference>
<dbReference type="Gene3D" id="3.80.10.10">
    <property type="entry name" value="Ribonuclease Inhibitor"/>
    <property type="match status" value="4"/>
</dbReference>
<reference evidence="25" key="2">
    <citation type="submission" date="2018-04" db="EMBL/GenBank/DDBJ databases">
        <title>OnivRS2 (Oryza nivara Reference Sequence Version 2).</title>
        <authorList>
            <person name="Zhang J."/>
            <person name="Kudrna D."/>
            <person name="Lee S."/>
            <person name="Talag J."/>
            <person name="Rajasekar S."/>
            <person name="Welchert J."/>
            <person name="Hsing Y.-I."/>
            <person name="Wing R.A."/>
        </authorList>
    </citation>
    <scope>NUCLEOTIDE SEQUENCE [LARGE SCALE GENOMIC DNA]</scope>
    <source>
        <strain evidence="25">SL10</strain>
    </source>
</reference>
<evidence type="ECO:0000256" key="21">
    <source>
        <dbReference type="SAM" id="MobiDB-lite"/>
    </source>
</evidence>
<dbReference type="SUPFAM" id="SSF52058">
    <property type="entry name" value="L domain-like"/>
    <property type="match status" value="4"/>
</dbReference>
<feature type="compositionally biased region" description="Low complexity" evidence="21">
    <location>
        <begin position="781"/>
        <end position="794"/>
    </location>
</feature>
<dbReference type="STRING" id="4536.A0A0E0H5Z0"/>
<evidence type="ECO:0000313" key="26">
    <source>
        <dbReference type="Proteomes" id="UP000006591"/>
    </source>
</evidence>
<dbReference type="Pfam" id="PF11721">
    <property type="entry name" value="Malectin"/>
    <property type="match status" value="4"/>
</dbReference>
<dbReference type="GO" id="GO:0005886">
    <property type="term" value="C:plasma membrane"/>
    <property type="evidence" value="ECO:0007669"/>
    <property type="project" value="UniProtKB-SubCell"/>
</dbReference>
<keyword evidence="13 20" id="KW-0067">ATP-binding</keyword>
<keyword evidence="11 20" id="KW-0547">Nucleotide-binding</keyword>
<dbReference type="PANTHER" id="PTHR48006:SF65">
    <property type="entry name" value="PROTEIN KINASE DOMAIN-CONTAINING PROTEIN"/>
    <property type="match status" value="1"/>
</dbReference>
<feature type="transmembrane region" description="Helical" evidence="22">
    <location>
        <begin position="842"/>
        <end position="861"/>
    </location>
</feature>
<dbReference type="PROSITE" id="PS00108">
    <property type="entry name" value="PROTEIN_KINASE_ST"/>
    <property type="match status" value="4"/>
</dbReference>
<feature type="chain" id="PRO_5002361142" description="non-specific serine/threonine protein kinase" evidence="23">
    <location>
        <begin position="17"/>
        <end position="3690"/>
    </location>
</feature>
<dbReference type="Pfam" id="PF23598">
    <property type="entry name" value="LRR_14"/>
    <property type="match status" value="2"/>
</dbReference>
<evidence type="ECO:0000256" key="18">
    <source>
        <dbReference type="ARBA" id="ARBA00047899"/>
    </source>
</evidence>
<dbReference type="Gene3D" id="2.60.120.430">
    <property type="entry name" value="Galactose-binding lectin"/>
    <property type="match status" value="4"/>
</dbReference>
<feature type="compositionally biased region" description="Low complexity" evidence="21">
    <location>
        <begin position="809"/>
        <end position="822"/>
    </location>
</feature>
<dbReference type="InterPro" id="IPR003591">
    <property type="entry name" value="Leu-rich_rpt_typical-subtyp"/>
</dbReference>
<evidence type="ECO:0000256" key="14">
    <source>
        <dbReference type="ARBA" id="ARBA00022989"/>
    </source>
</evidence>
<evidence type="ECO:0000256" key="8">
    <source>
        <dbReference type="ARBA" id="ARBA00022692"/>
    </source>
</evidence>
<dbReference type="FunFam" id="2.60.120.430:FF:000002">
    <property type="entry name" value="Leucine-rich repeat receptor-like protein kinase"/>
    <property type="match status" value="4"/>
</dbReference>
<dbReference type="SUPFAM" id="SSF56112">
    <property type="entry name" value="Protein kinase-like (PK-like)"/>
    <property type="match status" value="4"/>
</dbReference>
<feature type="region of interest" description="Disordered" evidence="21">
    <location>
        <begin position="775"/>
        <end position="831"/>
    </location>
</feature>
<organism evidence="25">
    <name type="scientific">Oryza nivara</name>
    <name type="common">Indian wild rice</name>
    <name type="synonym">Oryza sativa f. spontanea</name>
    <dbReference type="NCBI Taxonomy" id="4536"/>
    <lineage>
        <taxon>Eukaryota</taxon>
        <taxon>Viridiplantae</taxon>
        <taxon>Streptophyta</taxon>
        <taxon>Embryophyta</taxon>
        <taxon>Tracheophyta</taxon>
        <taxon>Spermatophyta</taxon>
        <taxon>Magnoliopsida</taxon>
        <taxon>Liliopsida</taxon>
        <taxon>Poales</taxon>
        <taxon>Poaceae</taxon>
        <taxon>BOP clade</taxon>
        <taxon>Oryzoideae</taxon>
        <taxon>Oryzeae</taxon>
        <taxon>Oryzinae</taxon>
        <taxon>Oryza</taxon>
    </lineage>
</organism>
<keyword evidence="17" id="KW-0325">Glycoprotein</keyword>
<evidence type="ECO:0000256" key="2">
    <source>
        <dbReference type="ARBA" id="ARBA00012513"/>
    </source>
</evidence>
<evidence type="ECO:0000256" key="19">
    <source>
        <dbReference type="ARBA" id="ARBA00048679"/>
    </source>
</evidence>
<dbReference type="Gene3D" id="3.30.200.20">
    <property type="entry name" value="Phosphorylase Kinase, domain 1"/>
    <property type="match status" value="4"/>
</dbReference>
<keyword evidence="12" id="KW-0418">Kinase</keyword>
<dbReference type="InterPro" id="IPR021720">
    <property type="entry name" value="Malectin_dom"/>
</dbReference>
<comment type="subcellular location">
    <subcellularLocation>
        <location evidence="1">Cell membrane</location>
        <topology evidence="1">Single-pass membrane protein</topology>
    </subcellularLocation>
</comment>
<evidence type="ECO:0000256" key="4">
    <source>
        <dbReference type="ARBA" id="ARBA00022527"/>
    </source>
</evidence>
<keyword evidence="3" id="KW-1003">Cell membrane</keyword>
<dbReference type="OMA" id="DWAYSII"/>
<evidence type="ECO:0000256" key="20">
    <source>
        <dbReference type="PROSITE-ProRule" id="PRU10141"/>
    </source>
</evidence>
<dbReference type="PROSITE" id="PS50011">
    <property type="entry name" value="PROTEIN_KINASE_DOM"/>
    <property type="match status" value="4"/>
</dbReference>
<dbReference type="PANTHER" id="PTHR48006">
    <property type="entry name" value="LEUCINE-RICH REPEAT-CONTAINING PROTEIN DDB_G0281931-RELATED"/>
    <property type="match status" value="1"/>
</dbReference>
<sequence>MALSVLLLLLAAVAQAQKAPTATTDRIEAEALKAVFEKLDQKAEWNTTGDPCSGAATDSTDINDSSINPAIKCDCSDQNNTVCHITGLTFGINALSGSIPKELGNLTNLVSLGFSSNNFSGSLPSELGSLFKLEELYIDSAGLSGELPSSLSKLTRMKILWASDNNFTGQIPDYIGSWNLTDLRFQGNSFQGPLPANLSNLIQLTNLILRNCMISDSLALIDFSKFATASFAVDCGSTRFISGSRNSSYQADATNLGAASYHVTEPLTWGISNVGKFMDTPNGTTIINNARQFQATLDSELFQTARMSPSSLRYYGIGLQNGNYTVSLQFAEFGFEDTESWKSRGRRVFDIYVQGERKEKDFDIKKEAGGKSYTAVKKDYIVSVTKNFVEIHLFWAGKGTCCIPTQGYYGPTISALSLSPNFTPTIGNVAEQNSSTSKTVVIVAVAIGVTILGLVALVGIFLWRKKRRKLSLEQQELYSIVGRPNIFSYGELRSATENFSSSNRLGEGGYGAVYKLSQTSHQGKKQFATEIETISRVQHRNLVKLYGCCLEGNNPLLVYEYMENGSLDKALFGTEKLHIGWPARFEICLGIARGLAYLHEESSIRVVHRDIKASNVLLDANLNPKISDFGLAKLYDDKMTHVSTKVAGTFGYLAPEYAMRGHMTEKVDVFAFGVVLLETLAGRPNYDDVLEEDKIYIFEWVWRLYESERALDIVDPNLTEFNSEEVLRAIHVALLCTQGSPHRRPSMSRVAAMLTGDAEVGEVAAKPSYITEWQIKGGGTTTTTTTGSSSTSSSAANRQWSSAPPPPRATSSPKMSSPFLSSVVDEGRGGEVSRRKMGWRMAVSRLLHGCVLVLLLAAAVVQAQRAATRTDPTEAAALNAVFAKLGQQAQSSWNLSGDPCTGRATDGSAIDDTSFNPAITCDCTFQNSTICRITKLKIYAVDASGQIPEELRNLTRLTDLGLGSNHFNGSLPTELGNLINLQELYIDSAGLSGPLPSSLSKLTRMQILWASDNNFTGQIPDYIGSWNLTDLRFQGNSFQGPIPAALSNLVQLSSLRIGDIENGSSSSLAFISNMTSLSILILRNCRISDNLVSLDFSKFASLSLLDLSFNNITGEVPATLLGLNFLNFLKPSNLKRIFSFNFIFLTTSSQETFLLGLVIKIYNLSYLQGWHAFREIHPAFLVLHTSSFAVNSGSNRFISGSDNLRYETDDVNLRAASYYVTGAPTWGVSNVGKFMEAPNGSYIIYSSRQFQNTLDSELFQTSRMSPSSLRYYGIGLENGNYTVTLQFAEFGIEDTQSWKSLGRRVFDIYVQGERKEKNFDIRKTAGDKSYTVVKKQYKVPVTKNFLEIHLFWAGKGTCCIPTQGYYGPTISALSVIPADFTPTVGNTAQKNKSTSKTGVIVGVVVGVTVLGLVALVGIFMWRQKRRKLSLEQQELYSIVGRPNVFSYSELRSATENFSSSNRLGEGGYGAVYKGKLTDGRVVAVKQLSQTSHQGKKQFATEIETISRVQHRNLVKLYGCCLEGNNPLLVYEYMENGSLDKALFGTEKLTIDWPARFEICLGIARGLAYLHEESSIRVVHRDIKASNVLIDANLNPKISDFGLAKLYDDKKTHVSTKVAGTFGYLAPEYAMRGHMTEKVDVFAFGVVLLETLAGRPNYDDTLEEDKIYIFEWAWELYENNNPLGLVDPKLKEFNREEVLRAIRVALLCTQGSPHQRPPMSRVASMLAGDVEVPDVLTKPSYITEWQIKGGNTSFANSAVSGQSSSAPGSASEQQGSSLFLNSVIPEGRGQMVCETVSFAVQCSSQRASLSTPEDIIHLTFRQFVTGSARLGSSLRFSQKRRRAEGSRSRRETMRVSHLLLHGGVLLLLLAAAAVQAQRVATRTDPTEAAALNAVFAKLGQQAASTWNLSGDPCTGAATDGTPIDDNPNFNPAIKCDCTFQNNTICRITKLKIYALDVPGTIPQELRNLTRLTHLNLGQNILTGPLPSFIGELTNMQNMGLGSNRFNGSLPSELGNLDKLQELYIDSAGLSGPLPSSFSKLTRMQTLWASDNDFTGQIPDYIGNWNLTDLILRNCKISDNLASIDFSKFASLNLLDLSFNNITGQVPTTLLGLNLLNSLKPSKLKRTFTFNFGLHAFKEIHHVLQTSSFAVDCGSNRLISGSDNFRYQTDDASLGAASYSVTGEPTWGVSNVGKFMDAPNGSYIIYSSRQFQNTLDSELFQTSRMSPSSLRYYGIGLENGNYTVTLQFAEFGIEDTQSYKSLGRRVFDIYLQGERQEKNFDIRKAAGDKSYTVVKKSYKVPVTKNFLEIHLFWAGKGTCCIPGQGYYGPTISALSVTPAVLGLVALVAIFMWRQKRRKLSLEQQELYSIVGRPNVFSYSELRSATENFSSNNRLGEGGYGAVYKGKLNDERVVAVKQLSQTSHQGKKQFATEIETISRVQHRNLVKLYGCCLEGNNPLLVYEYMENGSLDKALFGTEKLNIDWPARFDICLGIARGLAYLHEESSIRVVHRDIKASNVLLDANLNPKISDFGLAKLYDDKKTHVSTKVAGTFGYLAPEYAMRGHMTEKVDVFAFGVVLLETLAGRPNYDDTLEEDKIYIFEWAWELYENNNPLGIVDSNLREFNRVEVLRAIHVALLCTQGSPHQRPPMSRVVSMLTGDTEVTDVLMKPSYITEWQIKGGNTSFANSAVRGQSSSAPGSTSQQASSVFLNSIIQEGRLSYCCYLHGCLCVLVLLLCSWRAADAQAQQPPPHTDPTEAAALNAMMARLGLSAPPSWNISGDPCSGAATDDTPLDDNPAFNPAIKCDCSDHNNTLCHITRLKINTLDVVGPIPEELRNLTHLIKLDFRKNYFTGPLPAFIGELTALKYITVGINALSGPIPKELGNLTNLVSLALGSNNFNGSLPDELGKLTKLQQLYIDSNDFSGPLPTTLSQLTNLSTLWALDNNFTGQIPDYLGSLTNLTQLRLQGNSFQGPIPRSLYNLVKLRSFVLRNSRISDSLASVDFSKFGSLNLLDLSFNNITGQIPPSIVNLPSLTFLNLVANDFVIDGTDMSGLPWGLNCLQRNTPCFLAASFAVDCGGSRTISGSDNAMYQADNANLGAASYYVAGTPTWGVSTTGRFMDPPNGSYIIYSSRQFDNTLDSGLFQTARMSPSSLRYYGIGLENGNYTVTLQFAEVDFPDVQSWRSRGRRIFDIYIQVACKLTISLGERKEQNFDIRKAAGGKSFTVVKKQYVVPVTKNFLEIHLFWAGKGTCCIPHQGYYGPAISALSATPNFIPTVRSPADNKSRSKIAVIIVVMVGVAVFALAALAGHFIWRQKKRKILLELEELYNIVGRPNVFSYNELRSATENFSSSNLLGEGGYGLVHKGRLSDGRAVAVKQLSQSSNQGKKQFATEIETISRVQHCNLVTLYGCCLESNTPLLVYEYLENGSLDQALFGKGSLNLDWPTRFEICLGLARGIAYLHEDSTVRIVHRDIKASNVLLDAGLNPKISDFGLAKLYDNKKTHVSTKVAGTFGYLAPEYAMRGHMTEKVDVFAFGVVALETVAGESNYQNTLEEDRTYIFERVWELYENGHPLDFVDPKLSEFNSEEVIRVIRVALLCTQGSPHKRPPMSKVVSMLTGDADITEDAAKPSYITEWQIKVGSCHHTGSSQVGSASTPPSSGDGGAGQASSQGAGEGSPLTPSPLFTSIIDEGR</sequence>
<feature type="transmembrane region" description="Helical" evidence="22">
    <location>
        <begin position="440"/>
        <end position="463"/>
    </location>
</feature>
<evidence type="ECO:0000256" key="22">
    <source>
        <dbReference type="SAM" id="Phobius"/>
    </source>
</evidence>
<evidence type="ECO:0000256" key="6">
    <source>
        <dbReference type="ARBA" id="ARBA00022614"/>
    </source>
</evidence>
<dbReference type="CDD" id="cd14066">
    <property type="entry name" value="STKc_IRAK"/>
    <property type="match status" value="4"/>
</dbReference>
<dbReference type="InterPro" id="IPR032675">
    <property type="entry name" value="LRR_dom_sf"/>
</dbReference>
<dbReference type="InterPro" id="IPR055414">
    <property type="entry name" value="LRR_R13L4/SHOC2-like"/>
</dbReference>
<dbReference type="GO" id="GO:0004674">
    <property type="term" value="F:protein serine/threonine kinase activity"/>
    <property type="evidence" value="ECO:0007669"/>
    <property type="project" value="UniProtKB-KW"/>
</dbReference>
<dbReference type="Proteomes" id="UP000006591">
    <property type="component" value="Chromosome 4"/>
</dbReference>
<comment type="catalytic activity">
    <reaction evidence="19">
        <text>L-seryl-[protein] + ATP = O-phospho-L-seryl-[protein] + ADP + H(+)</text>
        <dbReference type="Rhea" id="RHEA:17989"/>
        <dbReference type="Rhea" id="RHEA-COMP:9863"/>
        <dbReference type="Rhea" id="RHEA-COMP:11604"/>
        <dbReference type="ChEBI" id="CHEBI:15378"/>
        <dbReference type="ChEBI" id="CHEBI:29999"/>
        <dbReference type="ChEBI" id="CHEBI:30616"/>
        <dbReference type="ChEBI" id="CHEBI:83421"/>
        <dbReference type="ChEBI" id="CHEBI:456216"/>
        <dbReference type="EC" id="2.7.11.1"/>
    </reaction>
</comment>
<evidence type="ECO:0000256" key="11">
    <source>
        <dbReference type="ARBA" id="ARBA00022741"/>
    </source>
</evidence>
<comment type="catalytic activity">
    <reaction evidence="18">
        <text>L-threonyl-[protein] + ATP = O-phospho-L-threonyl-[protein] + ADP + H(+)</text>
        <dbReference type="Rhea" id="RHEA:46608"/>
        <dbReference type="Rhea" id="RHEA-COMP:11060"/>
        <dbReference type="Rhea" id="RHEA-COMP:11605"/>
        <dbReference type="ChEBI" id="CHEBI:15378"/>
        <dbReference type="ChEBI" id="CHEBI:30013"/>
        <dbReference type="ChEBI" id="CHEBI:30616"/>
        <dbReference type="ChEBI" id="CHEBI:61977"/>
        <dbReference type="ChEBI" id="CHEBI:456216"/>
        <dbReference type="EC" id="2.7.11.1"/>
    </reaction>
</comment>
<evidence type="ECO:0000259" key="24">
    <source>
        <dbReference type="PROSITE" id="PS50011"/>
    </source>
</evidence>
<protein>
    <recommendedName>
        <fullName evidence="2">non-specific serine/threonine protein kinase</fullName>
        <ecNumber evidence="2">2.7.11.1</ecNumber>
    </recommendedName>
</protein>
<dbReference type="FunFam" id="3.80.10.10:FF:000041">
    <property type="entry name" value="LRR receptor-like serine/threonine-protein kinase ERECTA"/>
    <property type="match status" value="1"/>
</dbReference>
<dbReference type="InterPro" id="IPR001245">
    <property type="entry name" value="Ser-Thr/Tyr_kinase_cat_dom"/>
</dbReference>
<dbReference type="FunFam" id="3.80.10.10:FF:000383">
    <property type="entry name" value="Leucine-rich repeat receptor protein kinase EMS1"/>
    <property type="match status" value="2"/>
</dbReference>
<dbReference type="EnsemblPlants" id="ONIVA04G24390.1">
    <property type="protein sequence ID" value="ONIVA04G24390.1"/>
    <property type="gene ID" value="ONIVA04G24390"/>
</dbReference>
<dbReference type="SMART" id="SM00369">
    <property type="entry name" value="LRR_TYP"/>
    <property type="match status" value="8"/>
</dbReference>
<keyword evidence="7" id="KW-0808">Transferase</keyword>
<keyword evidence="5" id="KW-0597">Phosphoprotein</keyword>
<evidence type="ECO:0000256" key="12">
    <source>
        <dbReference type="ARBA" id="ARBA00022777"/>
    </source>
</evidence>
<dbReference type="EC" id="2.7.11.1" evidence="2"/>
<feature type="domain" description="Protein kinase" evidence="24">
    <location>
        <begin position="3346"/>
        <end position="3620"/>
    </location>
</feature>
<feature type="transmembrane region" description="Helical" evidence="22">
    <location>
        <begin position="1399"/>
        <end position="1421"/>
    </location>
</feature>
<proteinExistence type="predicted"/>
<keyword evidence="8 22" id="KW-0812">Transmembrane</keyword>
<reference evidence="25" key="1">
    <citation type="submission" date="2015-04" db="UniProtKB">
        <authorList>
            <consortium name="EnsemblPlants"/>
        </authorList>
    </citation>
    <scope>IDENTIFICATION</scope>
    <source>
        <strain evidence="25">SL10</strain>
    </source>
</reference>
<dbReference type="InterPro" id="IPR011009">
    <property type="entry name" value="Kinase-like_dom_sf"/>
</dbReference>
<dbReference type="PROSITE" id="PS00107">
    <property type="entry name" value="PROTEIN_KINASE_ATP"/>
    <property type="match status" value="3"/>
</dbReference>
<feature type="binding site" evidence="20">
    <location>
        <position position="1485"/>
    </location>
    <ligand>
        <name>ATP</name>
        <dbReference type="ChEBI" id="CHEBI:30616"/>
    </ligand>
</feature>
<dbReference type="Pfam" id="PF00069">
    <property type="entry name" value="Pkinase"/>
    <property type="match status" value="2"/>
</dbReference>
<dbReference type="InterPro" id="IPR017441">
    <property type="entry name" value="Protein_kinase_ATP_BS"/>
</dbReference>
<dbReference type="Gene3D" id="1.10.510.10">
    <property type="entry name" value="Transferase(Phosphotransferase) domain 1"/>
    <property type="match status" value="4"/>
</dbReference>
<keyword evidence="4" id="KW-0723">Serine/threonine-protein kinase</keyword>
<feature type="compositionally biased region" description="Polar residues" evidence="21">
    <location>
        <begin position="3642"/>
        <end position="3655"/>
    </location>
</feature>
<evidence type="ECO:0000256" key="5">
    <source>
        <dbReference type="ARBA" id="ARBA00022553"/>
    </source>
</evidence>
<feature type="domain" description="Protein kinase" evidence="24">
    <location>
        <begin position="2386"/>
        <end position="2660"/>
    </location>
</feature>
<evidence type="ECO:0000256" key="7">
    <source>
        <dbReference type="ARBA" id="ARBA00022679"/>
    </source>
</evidence>
<evidence type="ECO:0000256" key="10">
    <source>
        <dbReference type="ARBA" id="ARBA00022737"/>
    </source>
</evidence>
<evidence type="ECO:0000313" key="25">
    <source>
        <dbReference type="EnsemblPlants" id="ONIVA04G24390.1"/>
    </source>
</evidence>
<feature type="signal peptide" evidence="23">
    <location>
        <begin position="1"/>
        <end position="16"/>
    </location>
</feature>
<dbReference type="GO" id="GO:0005524">
    <property type="term" value="F:ATP binding"/>
    <property type="evidence" value="ECO:0007669"/>
    <property type="project" value="UniProtKB-UniRule"/>
</dbReference>
<evidence type="ECO:0000256" key="3">
    <source>
        <dbReference type="ARBA" id="ARBA00022475"/>
    </source>
</evidence>
<dbReference type="FunFam" id="3.30.200.20:FF:000140">
    <property type="entry name" value="Leucine-rich repeat receptor-like protein kinase"/>
    <property type="match status" value="3"/>
</dbReference>
<accession>A0A0E0H5Z0</accession>
<dbReference type="Pfam" id="PF07714">
    <property type="entry name" value="PK_Tyr_Ser-Thr"/>
    <property type="match status" value="2"/>
</dbReference>
<evidence type="ECO:0000256" key="17">
    <source>
        <dbReference type="ARBA" id="ARBA00023180"/>
    </source>
</evidence>
<dbReference type="InterPro" id="IPR051824">
    <property type="entry name" value="LRR_Rcpt-Like_S/T_Kinase"/>
</dbReference>
<dbReference type="FunFam" id="1.10.510.10:FF:000044">
    <property type="entry name" value="Putative LRR receptor-like serine/threonine-protein kinase"/>
    <property type="match status" value="4"/>
</dbReference>
<keyword evidence="26" id="KW-1185">Reference proteome</keyword>
<evidence type="ECO:0000256" key="16">
    <source>
        <dbReference type="ARBA" id="ARBA00023170"/>
    </source>
</evidence>
<keyword evidence="9 23" id="KW-0732">Signal</keyword>
<evidence type="ECO:0000256" key="15">
    <source>
        <dbReference type="ARBA" id="ARBA00023136"/>
    </source>
</evidence>
<feature type="domain" description="Protein kinase" evidence="24">
    <location>
        <begin position="499"/>
        <end position="760"/>
    </location>
</feature>
<keyword evidence="16" id="KW-0675">Receptor</keyword>
<keyword evidence="14 22" id="KW-1133">Transmembrane helix</keyword>
<name>A0A0E0H5Z0_ORYNI</name>
<evidence type="ECO:0000256" key="13">
    <source>
        <dbReference type="ARBA" id="ARBA00022840"/>
    </source>
</evidence>
<feature type="domain" description="Protein kinase" evidence="24">
    <location>
        <begin position="1457"/>
        <end position="1731"/>
    </location>
</feature>
<feature type="binding site" evidence="20">
    <location>
        <position position="2414"/>
    </location>
    <ligand>
        <name>ATP</name>
        <dbReference type="ChEBI" id="CHEBI:30616"/>
    </ligand>
</feature>
<feature type="binding site" evidence="20">
    <location>
        <position position="3374"/>
    </location>
    <ligand>
        <name>ATP</name>
        <dbReference type="ChEBI" id="CHEBI:30616"/>
    </ligand>
</feature>
<dbReference type="InterPro" id="IPR008271">
    <property type="entry name" value="Ser/Thr_kinase_AS"/>
</dbReference>
<evidence type="ECO:0000256" key="9">
    <source>
        <dbReference type="ARBA" id="ARBA00022729"/>
    </source>
</evidence>
<dbReference type="InterPro" id="IPR000719">
    <property type="entry name" value="Prot_kinase_dom"/>
</dbReference>
<dbReference type="eggNOG" id="ENOG502QUW9">
    <property type="taxonomic scope" value="Eukaryota"/>
</dbReference>
<keyword evidence="15 22" id="KW-0472">Membrane</keyword>
<keyword evidence="10" id="KW-0677">Repeat</keyword>
<feature type="region of interest" description="Disordered" evidence="21">
    <location>
        <begin position="3642"/>
        <end position="3690"/>
    </location>
</feature>
<keyword evidence="6" id="KW-0433">Leucine-rich repeat</keyword>
<dbReference type="Gramene" id="ONIVA04G24390.1">
    <property type="protein sequence ID" value="ONIVA04G24390.1"/>
    <property type="gene ID" value="ONIVA04G24390"/>
</dbReference>
<feature type="transmembrane region" description="Helical" evidence="22">
    <location>
        <begin position="3286"/>
        <end position="3310"/>
    </location>
</feature>